<feature type="region of interest" description="Disordered" evidence="1">
    <location>
        <begin position="72"/>
        <end position="150"/>
    </location>
</feature>
<dbReference type="EMBL" id="CP042910">
    <property type="protein sequence ID" value="QEG19889.1"/>
    <property type="molecule type" value="Genomic_DNA"/>
</dbReference>
<feature type="compositionally biased region" description="Basic and acidic residues" evidence="1">
    <location>
        <begin position="92"/>
        <end position="105"/>
    </location>
</feature>
<evidence type="ECO:0000256" key="1">
    <source>
        <dbReference type="SAM" id="MobiDB-lite"/>
    </source>
</evidence>
<evidence type="ECO:0000313" key="3">
    <source>
        <dbReference type="Proteomes" id="UP000322887"/>
    </source>
</evidence>
<protein>
    <submittedName>
        <fullName evidence="2">Uncharacterized protein</fullName>
    </submittedName>
</protein>
<accession>A0ABX5YVM3</accession>
<dbReference type="Proteomes" id="UP000322887">
    <property type="component" value="Chromosome"/>
</dbReference>
<feature type="region of interest" description="Disordered" evidence="1">
    <location>
        <begin position="1"/>
        <end position="21"/>
    </location>
</feature>
<sequence>MKRSNWKFLPPKTRNDTKARQWVSPDAIRAERSEQEVAAAAYHYRVGFPILSRHGRMSRSVAHGNLHRKFNVPTRSDARVPPLGLTDGADATSEKDTPSLEKEFGCPRMQSGVVADNRKLSGQPQIKISSHQPVMQQGRYTPVSPRNGNR</sequence>
<name>A0ABX5YVM3_9PLAN</name>
<gene>
    <name evidence="2" type="ORF">GmarT_57980</name>
</gene>
<feature type="compositionally biased region" description="Polar residues" evidence="1">
    <location>
        <begin position="120"/>
        <end position="150"/>
    </location>
</feature>
<reference evidence="2 3" key="1">
    <citation type="submission" date="2019-08" db="EMBL/GenBank/DDBJ databases">
        <title>Deep-cultivation of Planctomycetes and their phenomic and genomic characterization uncovers novel biology.</title>
        <authorList>
            <person name="Wiegand S."/>
            <person name="Jogler M."/>
            <person name="Boedeker C."/>
            <person name="Pinto D."/>
            <person name="Vollmers J."/>
            <person name="Rivas-Marin E."/>
            <person name="Kohn T."/>
            <person name="Peeters S.H."/>
            <person name="Heuer A."/>
            <person name="Rast P."/>
            <person name="Oberbeckmann S."/>
            <person name="Bunk B."/>
            <person name="Jeske O."/>
            <person name="Meyerdierks A."/>
            <person name="Storesund J.E."/>
            <person name="Kallscheuer N."/>
            <person name="Luecker S."/>
            <person name="Lage O.M."/>
            <person name="Pohl T."/>
            <person name="Merkel B.J."/>
            <person name="Hornburger P."/>
            <person name="Mueller R.-W."/>
            <person name="Bruemmer F."/>
            <person name="Labrenz M."/>
            <person name="Spormann A.M."/>
            <person name="Op den Camp H."/>
            <person name="Overmann J."/>
            <person name="Amann R."/>
            <person name="Jetten M.S.M."/>
            <person name="Mascher T."/>
            <person name="Medema M.H."/>
            <person name="Devos D.P."/>
            <person name="Kaster A.-K."/>
            <person name="Ovreas L."/>
            <person name="Rohde M."/>
            <person name="Galperin M.Y."/>
            <person name="Jogler C."/>
        </authorList>
    </citation>
    <scope>NUCLEOTIDE SEQUENCE [LARGE SCALE GENOMIC DNA]</scope>
    <source>
        <strain evidence="2 3">DSM 8797</strain>
    </source>
</reference>
<keyword evidence="3" id="KW-1185">Reference proteome</keyword>
<organism evidence="2 3">
    <name type="scientific">Gimesia maris</name>
    <dbReference type="NCBI Taxonomy" id="122"/>
    <lineage>
        <taxon>Bacteria</taxon>
        <taxon>Pseudomonadati</taxon>
        <taxon>Planctomycetota</taxon>
        <taxon>Planctomycetia</taxon>
        <taxon>Planctomycetales</taxon>
        <taxon>Planctomycetaceae</taxon>
        <taxon>Gimesia</taxon>
    </lineage>
</organism>
<evidence type="ECO:0000313" key="2">
    <source>
        <dbReference type="EMBL" id="QEG19889.1"/>
    </source>
</evidence>
<proteinExistence type="predicted"/>